<dbReference type="EMBL" id="RBAK01000001">
    <property type="protein sequence ID" value="RKN50947.1"/>
    <property type="molecule type" value="Genomic_DNA"/>
</dbReference>
<dbReference type="Proteomes" id="UP000281726">
    <property type="component" value="Unassembled WGS sequence"/>
</dbReference>
<name>A0A3A9ZTZ4_9ACTN</name>
<accession>A0A3A9ZTZ4</accession>
<protein>
    <submittedName>
        <fullName evidence="1">Uncharacterized protein</fullName>
    </submittedName>
</protein>
<proteinExistence type="predicted"/>
<keyword evidence="2" id="KW-1185">Reference proteome</keyword>
<evidence type="ECO:0000313" key="2">
    <source>
        <dbReference type="Proteomes" id="UP000281726"/>
    </source>
</evidence>
<evidence type="ECO:0000313" key="1">
    <source>
        <dbReference type="EMBL" id="RKN50947.1"/>
    </source>
</evidence>
<reference evidence="1 2" key="1">
    <citation type="journal article" date="2004" name="Syst. Appl. Microbiol.">
        <title>Cryptoendolithic actinomycetes from antarctic sandstone rock samples: Micromonospora endolithica sp. nov. and two isolates related to Micromonospora coerulea Jensen 1932.</title>
        <authorList>
            <person name="Hirsch P."/>
            <person name="Mevs U."/>
            <person name="Kroppenstedt R.M."/>
            <person name="Schumann P."/>
            <person name="Stackebrandt E."/>
        </authorList>
    </citation>
    <scope>NUCLEOTIDE SEQUENCE [LARGE SCALE GENOMIC DNA]</scope>
    <source>
        <strain evidence="1 2">JCM 12677</strain>
    </source>
</reference>
<gene>
    <name evidence="1" type="ORF">D7223_04190</name>
</gene>
<sequence length="135" mass="15191">MLLALPIFAITTFAIRRTEIRETGRARRSLYWVWRLLRDTMPGWLLIASWLLFAGFLVVGGDPGPPVQELGAETYAAQIDGRWTAISKSEYLPMKAQNQRIHLSVPGGFCVFTAVLSTALLRREAQQREAVRSDS</sequence>
<organism evidence="1 2">
    <name type="scientific">Micromonospora endolithica</name>
    <dbReference type="NCBI Taxonomy" id="230091"/>
    <lineage>
        <taxon>Bacteria</taxon>
        <taxon>Bacillati</taxon>
        <taxon>Actinomycetota</taxon>
        <taxon>Actinomycetes</taxon>
        <taxon>Micromonosporales</taxon>
        <taxon>Micromonosporaceae</taxon>
        <taxon>Micromonospora</taxon>
    </lineage>
</organism>
<comment type="caution">
    <text evidence="1">The sequence shown here is derived from an EMBL/GenBank/DDBJ whole genome shotgun (WGS) entry which is preliminary data.</text>
</comment>
<dbReference type="AlphaFoldDB" id="A0A3A9ZTZ4"/>